<dbReference type="SUPFAM" id="SSF51905">
    <property type="entry name" value="FAD/NAD(P)-binding domain"/>
    <property type="match status" value="1"/>
</dbReference>
<dbReference type="InterPro" id="IPR006076">
    <property type="entry name" value="FAD-dep_OxRdtase"/>
</dbReference>
<comment type="caution">
    <text evidence="2">The sequence shown here is derived from an EMBL/GenBank/DDBJ whole genome shotgun (WGS) entry which is preliminary data.</text>
</comment>
<name>A0ABT9U7W4_PAEHA</name>
<dbReference type="Gene3D" id="3.30.9.10">
    <property type="entry name" value="D-Amino Acid Oxidase, subunit A, domain 2"/>
    <property type="match status" value="1"/>
</dbReference>
<dbReference type="Gene3D" id="3.50.50.60">
    <property type="entry name" value="FAD/NAD(P)-binding domain"/>
    <property type="match status" value="1"/>
</dbReference>
<accession>A0ABT9U7W4</accession>
<dbReference type="PANTHER" id="PTHR13847:SF201">
    <property type="entry name" value="PUTATIBE OXIDOREDUCTASE"/>
    <property type="match status" value="1"/>
</dbReference>
<organism evidence="2 3">
    <name type="scientific">Paenibacillus harenae</name>
    <dbReference type="NCBI Taxonomy" id="306543"/>
    <lineage>
        <taxon>Bacteria</taxon>
        <taxon>Bacillati</taxon>
        <taxon>Bacillota</taxon>
        <taxon>Bacilli</taxon>
        <taxon>Bacillales</taxon>
        <taxon>Paenibacillaceae</taxon>
        <taxon>Paenibacillus</taxon>
    </lineage>
</organism>
<proteinExistence type="predicted"/>
<dbReference type="Pfam" id="PF01266">
    <property type="entry name" value="DAO"/>
    <property type="match status" value="1"/>
</dbReference>
<dbReference type="InterPro" id="IPR036188">
    <property type="entry name" value="FAD/NAD-bd_sf"/>
</dbReference>
<evidence type="ECO:0000313" key="3">
    <source>
        <dbReference type="Proteomes" id="UP001229346"/>
    </source>
</evidence>
<dbReference type="RefSeq" id="WP_307207644.1">
    <property type="nucleotide sequence ID" value="NZ_JAUSSU010000012.1"/>
</dbReference>
<evidence type="ECO:0000313" key="2">
    <source>
        <dbReference type="EMBL" id="MDQ0115741.1"/>
    </source>
</evidence>
<gene>
    <name evidence="2" type="ORF">J2T15_005208</name>
</gene>
<sequence>MKELHTGRLYWPGTVGSTLEQPALKQNIKTDVAVIGGGMSGTICSHVFLQSGLSVAMLERGQIAGGSTSANTGMLQFCNDIMLCDLIDQIGQSDAVAFYRACKHAVDRIESTANLLDRGVDFKRKSSLYYASSEQDLPKLKKEYETLRRHGFDVEFWDADKIATHFPFRKPGAIVTHGDAAINPYKFVSTLAKHAVDAGLMAYEQTDIVEHRMHDNGYHVLLTADGFEVEAKHVVYAIGYEPEELRGKLIKANLKRSFVIVTGAEPNLTDWHEHFFIWETARPYLYMRTDNYNRAFVGGMDEDIEQPLHGAQAQRKHSQKLYERLRSLFPMFEAPVEYEWNATFGESCDNLPFIGEDPAWPNVFYCLGYGGNGSVYSMIAADLLRDLIKGVPNGLAPIVALDRQSLSQVQ</sequence>
<evidence type="ECO:0000259" key="1">
    <source>
        <dbReference type="Pfam" id="PF01266"/>
    </source>
</evidence>
<protein>
    <submittedName>
        <fullName evidence="2">Glycine/D-amino acid oxidase-like deaminating enzyme</fullName>
    </submittedName>
</protein>
<dbReference type="Proteomes" id="UP001229346">
    <property type="component" value="Unassembled WGS sequence"/>
</dbReference>
<dbReference type="PANTHER" id="PTHR13847">
    <property type="entry name" value="SARCOSINE DEHYDROGENASE-RELATED"/>
    <property type="match status" value="1"/>
</dbReference>
<feature type="domain" description="FAD dependent oxidoreductase" evidence="1">
    <location>
        <begin position="31"/>
        <end position="387"/>
    </location>
</feature>
<dbReference type="EMBL" id="JAUSSU010000012">
    <property type="protein sequence ID" value="MDQ0115741.1"/>
    <property type="molecule type" value="Genomic_DNA"/>
</dbReference>
<keyword evidence="3" id="KW-1185">Reference proteome</keyword>
<reference evidence="2 3" key="1">
    <citation type="submission" date="2023-07" db="EMBL/GenBank/DDBJ databases">
        <title>Sorghum-associated microbial communities from plants grown in Nebraska, USA.</title>
        <authorList>
            <person name="Schachtman D."/>
        </authorList>
    </citation>
    <scope>NUCLEOTIDE SEQUENCE [LARGE SCALE GENOMIC DNA]</scope>
    <source>
        <strain evidence="2 3">CC482</strain>
    </source>
</reference>